<evidence type="ECO:0000256" key="8">
    <source>
        <dbReference type="SAM" id="MobiDB-lite"/>
    </source>
</evidence>
<dbReference type="AlphaFoldDB" id="A0A9P9DSQ7"/>
<accession>A0A9P9DSQ7</accession>
<dbReference type="Proteomes" id="UP000738349">
    <property type="component" value="Unassembled WGS sequence"/>
</dbReference>
<keyword evidence="4 7" id="KW-0863">Zinc-finger</keyword>
<evidence type="ECO:0000256" key="5">
    <source>
        <dbReference type="ARBA" id="ARBA00022833"/>
    </source>
</evidence>
<protein>
    <recommendedName>
        <fullName evidence="9">C2H2-type domain-containing protein</fullName>
    </recommendedName>
</protein>
<evidence type="ECO:0000256" key="3">
    <source>
        <dbReference type="ARBA" id="ARBA00022737"/>
    </source>
</evidence>
<dbReference type="Pfam" id="PF00096">
    <property type="entry name" value="zf-C2H2"/>
    <property type="match status" value="2"/>
</dbReference>
<feature type="compositionally biased region" description="Low complexity" evidence="8">
    <location>
        <begin position="57"/>
        <end position="67"/>
    </location>
</feature>
<dbReference type="PROSITE" id="PS00028">
    <property type="entry name" value="ZINC_FINGER_C2H2_1"/>
    <property type="match status" value="2"/>
</dbReference>
<feature type="compositionally biased region" description="Basic and acidic residues" evidence="8">
    <location>
        <begin position="79"/>
        <end position="89"/>
    </location>
</feature>
<keyword evidence="3" id="KW-0677">Repeat</keyword>
<keyword evidence="6" id="KW-0539">Nucleus</keyword>
<dbReference type="PANTHER" id="PTHR40626">
    <property type="entry name" value="MIP31509P"/>
    <property type="match status" value="1"/>
</dbReference>
<feature type="domain" description="C2H2-type" evidence="9">
    <location>
        <begin position="32"/>
        <end position="59"/>
    </location>
</feature>
<dbReference type="InterPro" id="IPR051059">
    <property type="entry name" value="VerF-like"/>
</dbReference>
<dbReference type="GO" id="GO:0000978">
    <property type="term" value="F:RNA polymerase II cis-regulatory region sequence-specific DNA binding"/>
    <property type="evidence" value="ECO:0007669"/>
    <property type="project" value="InterPro"/>
</dbReference>
<dbReference type="SUPFAM" id="SSF57667">
    <property type="entry name" value="beta-beta-alpha zinc fingers"/>
    <property type="match status" value="1"/>
</dbReference>
<evidence type="ECO:0000313" key="11">
    <source>
        <dbReference type="Proteomes" id="UP000738349"/>
    </source>
</evidence>
<feature type="domain" description="C2H2-type" evidence="9">
    <location>
        <begin position="4"/>
        <end position="31"/>
    </location>
</feature>
<dbReference type="GO" id="GO:0008270">
    <property type="term" value="F:zinc ion binding"/>
    <property type="evidence" value="ECO:0007669"/>
    <property type="project" value="UniProtKB-KW"/>
</dbReference>
<keyword evidence="5" id="KW-0862">Zinc</keyword>
<dbReference type="PANTHER" id="PTHR40626:SF11">
    <property type="entry name" value="ZINC FINGER PROTEIN YPR022C"/>
    <property type="match status" value="1"/>
</dbReference>
<dbReference type="PROSITE" id="PS50157">
    <property type="entry name" value="ZINC_FINGER_C2H2_2"/>
    <property type="match status" value="2"/>
</dbReference>
<comment type="caution">
    <text evidence="10">The sequence shown here is derived from an EMBL/GenBank/DDBJ whole genome shotgun (WGS) entry which is preliminary data.</text>
</comment>
<dbReference type="GO" id="GO:0005634">
    <property type="term" value="C:nucleus"/>
    <property type="evidence" value="ECO:0007669"/>
    <property type="project" value="UniProtKB-SubCell"/>
</dbReference>
<dbReference type="OrthoDB" id="10018191at2759"/>
<dbReference type="FunFam" id="3.30.160.60:FF:002343">
    <property type="entry name" value="Zinc finger protein 33A"/>
    <property type="match status" value="1"/>
</dbReference>
<dbReference type="EMBL" id="JAGMUV010000022">
    <property type="protein sequence ID" value="KAH7124334.1"/>
    <property type="molecule type" value="Genomic_DNA"/>
</dbReference>
<dbReference type="GO" id="GO:0000981">
    <property type="term" value="F:DNA-binding transcription factor activity, RNA polymerase II-specific"/>
    <property type="evidence" value="ECO:0007669"/>
    <property type="project" value="InterPro"/>
</dbReference>
<proteinExistence type="predicted"/>
<evidence type="ECO:0000256" key="7">
    <source>
        <dbReference type="PROSITE-ProRule" id="PRU00042"/>
    </source>
</evidence>
<organism evidence="10 11">
    <name type="scientific">Dactylonectria macrodidyma</name>
    <dbReference type="NCBI Taxonomy" id="307937"/>
    <lineage>
        <taxon>Eukaryota</taxon>
        <taxon>Fungi</taxon>
        <taxon>Dikarya</taxon>
        <taxon>Ascomycota</taxon>
        <taxon>Pezizomycotina</taxon>
        <taxon>Sordariomycetes</taxon>
        <taxon>Hypocreomycetidae</taxon>
        <taxon>Hypocreales</taxon>
        <taxon>Nectriaceae</taxon>
        <taxon>Dactylonectria</taxon>
    </lineage>
</organism>
<dbReference type="Gene3D" id="3.30.160.60">
    <property type="entry name" value="Classic Zinc Finger"/>
    <property type="match status" value="2"/>
</dbReference>
<dbReference type="InterPro" id="IPR013087">
    <property type="entry name" value="Znf_C2H2_type"/>
</dbReference>
<evidence type="ECO:0000256" key="1">
    <source>
        <dbReference type="ARBA" id="ARBA00004123"/>
    </source>
</evidence>
<sequence length="351" mass="39544">MDELRCQYCSRDFIKRDHLFRHERVHTKEKPFSCSACHASFARKDVLKRHERRHSRSVASSARTTSVNNSASDFPLNHQPREKSASRHVTEAATLLGLPLDRLTQSAQLPQDCLGDEPWDSTLMTDLPAILDGTLDRLSDASLPSTWAPTDHHAGFDVGLETWTIPSGDSATMSSSSLGLWNEIQPNGSYQTAVSEPLETAFMTDEISCHQSKKDGRTRLVEAMYKACATHWCMSDFKMSVAVLTLAEEGTLSTEKSTTLRVHANLTTPMIFDHSLSRNPRFMKMCFNLYVEIFWPRFPIVHLPSLAPSWENNHLLFFSMCAIGSVFAGSRDALEFGKRLRDRVGFLIMSK</sequence>
<feature type="region of interest" description="Disordered" evidence="8">
    <location>
        <begin position="48"/>
        <end position="89"/>
    </location>
</feature>
<feature type="non-terminal residue" evidence="10">
    <location>
        <position position="351"/>
    </location>
</feature>
<evidence type="ECO:0000256" key="4">
    <source>
        <dbReference type="ARBA" id="ARBA00022771"/>
    </source>
</evidence>
<dbReference type="GO" id="GO:0000785">
    <property type="term" value="C:chromatin"/>
    <property type="evidence" value="ECO:0007669"/>
    <property type="project" value="TreeGrafter"/>
</dbReference>
<keyword evidence="11" id="KW-1185">Reference proteome</keyword>
<evidence type="ECO:0000256" key="6">
    <source>
        <dbReference type="ARBA" id="ARBA00023242"/>
    </source>
</evidence>
<evidence type="ECO:0000256" key="2">
    <source>
        <dbReference type="ARBA" id="ARBA00022723"/>
    </source>
</evidence>
<name>A0A9P9DSQ7_9HYPO</name>
<evidence type="ECO:0000259" key="9">
    <source>
        <dbReference type="PROSITE" id="PS50157"/>
    </source>
</evidence>
<keyword evidence="2" id="KW-0479">Metal-binding</keyword>
<gene>
    <name evidence="10" type="ORF">EDB81DRAFT_861039</name>
</gene>
<comment type="subcellular location">
    <subcellularLocation>
        <location evidence="1">Nucleus</location>
    </subcellularLocation>
</comment>
<reference evidence="10" key="1">
    <citation type="journal article" date="2021" name="Nat. Commun.">
        <title>Genetic determinants of endophytism in the Arabidopsis root mycobiome.</title>
        <authorList>
            <person name="Mesny F."/>
            <person name="Miyauchi S."/>
            <person name="Thiergart T."/>
            <person name="Pickel B."/>
            <person name="Atanasova L."/>
            <person name="Karlsson M."/>
            <person name="Huettel B."/>
            <person name="Barry K.W."/>
            <person name="Haridas S."/>
            <person name="Chen C."/>
            <person name="Bauer D."/>
            <person name="Andreopoulos W."/>
            <person name="Pangilinan J."/>
            <person name="LaButti K."/>
            <person name="Riley R."/>
            <person name="Lipzen A."/>
            <person name="Clum A."/>
            <person name="Drula E."/>
            <person name="Henrissat B."/>
            <person name="Kohler A."/>
            <person name="Grigoriev I.V."/>
            <person name="Martin F.M."/>
            <person name="Hacquard S."/>
        </authorList>
    </citation>
    <scope>NUCLEOTIDE SEQUENCE</scope>
    <source>
        <strain evidence="10">MPI-CAGE-AT-0147</strain>
    </source>
</reference>
<dbReference type="SMART" id="SM00355">
    <property type="entry name" value="ZnF_C2H2"/>
    <property type="match status" value="2"/>
</dbReference>
<dbReference type="InterPro" id="IPR036236">
    <property type="entry name" value="Znf_C2H2_sf"/>
</dbReference>
<evidence type="ECO:0000313" key="10">
    <source>
        <dbReference type="EMBL" id="KAH7124334.1"/>
    </source>
</evidence>